<dbReference type="Pfam" id="PF00097">
    <property type="entry name" value="zf-C3HC4"/>
    <property type="match status" value="1"/>
</dbReference>
<dbReference type="InterPro" id="IPR018957">
    <property type="entry name" value="Znf_C3HC4_RING-type"/>
</dbReference>
<dbReference type="InterPro" id="IPR013083">
    <property type="entry name" value="Znf_RING/FYVE/PHD"/>
</dbReference>
<evidence type="ECO:0000313" key="8">
    <source>
        <dbReference type="Proteomes" id="UP001497623"/>
    </source>
</evidence>
<dbReference type="InterPro" id="IPR052667">
    <property type="entry name" value="E3_ubiquitin-ligase_RING"/>
</dbReference>
<dbReference type="SMART" id="SM00184">
    <property type="entry name" value="RING"/>
    <property type="match status" value="1"/>
</dbReference>
<dbReference type="AlphaFoldDB" id="A0AAV2RGJ6"/>
<dbReference type="SUPFAM" id="SSF57850">
    <property type="entry name" value="RING/U-box"/>
    <property type="match status" value="1"/>
</dbReference>
<feature type="non-terminal residue" evidence="7">
    <location>
        <position position="1"/>
    </location>
</feature>
<keyword evidence="2 4" id="KW-0863">Zinc-finger</keyword>
<evidence type="ECO:0000256" key="1">
    <source>
        <dbReference type="ARBA" id="ARBA00022723"/>
    </source>
</evidence>
<gene>
    <name evidence="7" type="ORF">MNOR_LOCUS24447</name>
</gene>
<dbReference type="PROSITE" id="PS50089">
    <property type="entry name" value="ZF_RING_2"/>
    <property type="match status" value="1"/>
</dbReference>
<protein>
    <recommendedName>
        <fullName evidence="6">RING-type domain-containing protein</fullName>
    </recommendedName>
</protein>
<comment type="caution">
    <text evidence="7">The sequence shown here is derived from an EMBL/GenBank/DDBJ whole genome shotgun (WGS) entry which is preliminary data.</text>
</comment>
<keyword evidence="1" id="KW-0479">Metal-binding</keyword>
<proteinExistence type="predicted"/>
<sequence length="378" mass="43098">FLECKICNVPYDEDSHRPRTAVCGHDICTACLKVLIKGSIFECPKCRQTNKVEVPEDITINFGLIDAIREFQDKNISLNQDTEPKLAEAAKDWVCKVHSKSIEYRCLKCQMWLCEAEGCLDSHSDLSGCSTMKVTIAVNIMKEDLTKNTNMVLTLLNKDATNVSYMIKEHTDMKNELLEKAKKLDEEVEKLRNLLEQGNSHKHNLVESTNHLKSAGSPHGVMERIEVLAQRKQSMLSWAIKNLKSDSLLYLLKALEEGKALYVEIIINEEKRHAKVSQYKENICLHSFLTQSVAEDLTCLPFQRLQKMIFEDASLIFLELSQHGIMKGRATVRLCKDMPNIRENIVQIVTGQQGPPLNGMSFDYRNYENIGINNLQYS</sequence>
<accession>A0AAV2RGJ6</accession>
<dbReference type="GO" id="GO:0008270">
    <property type="term" value="F:zinc ion binding"/>
    <property type="evidence" value="ECO:0007669"/>
    <property type="project" value="UniProtKB-KW"/>
</dbReference>
<dbReference type="Gene3D" id="3.30.40.10">
    <property type="entry name" value="Zinc/RING finger domain, C3HC4 (zinc finger)"/>
    <property type="match status" value="1"/>
</dbReference>
<evidence type="ECO:0000259" key="6">
    <source>
        <dbReference type="PROSITE" id="PS50089"/>
    </source>
</evidence>
<reference evidence="7 8" key="1">
    <citation type="submission" date="2024-05" db="EMBL/GenBank/DDBJ databases">
        <authorList>
            <person name="Wallberg A."/>
        </authorList>
    </citation>
    <scope>NUCLEOTIDE SEQUENCE [LARGE SCALE GENOMIC DNA]</scope>
</reference>
<dbReference type="InterPro" id="IPR001841">
    <property type="entry name" value="Znf_RING"/>
</dbReference>
<evidence type="ECO:0000256" key="2">
    <source>
        <dbReference type="ARBA" id="ARBA00022771"/>
    </source>
</evidence>
<name>A0AAV2RGJ6_MEGNR</name>
<feature type="coiled-coil region" evidence="5">
    <location>
        <begin position="167"/>
        <end position="201"/>
    </location>
</feature>
<organism evidence="7 8">
    <name type="scientific">Meganyctiphanes norvegica</name>
    <name type="common">Northern krill</name>
    <name type="synonym">Thysanopoda norvegica</name>
    <dbReference type="NCBI Taxonomy" id="48144"/>
    <lineage>
        <taxon>Eukaryota</taxon>
        <taxon>Metazoa</taxon>
        <taxon>Ecdysozoa</taxon>
        <taxon>Arthropoda</taxon>
        <taxon>Crustacea</taxon>
        <taxon>Multicrustacea</taxon>
        <taxon>Malacostraca</taxon>
        <taxon>Eumalacostraca</taxon>
        <taxon>Eucarida</taxon>
        <taxon>Euphausiacea</taxon>
        <taxon>Euphausiidae</taxon>
        <taxon>Meganyctiphanes</taxon>
    </lineage>
</organism>
<dbReference type="Proteomes" id="UP001497623">
    <property type="component" value="Unassembled WGS sequence"/>
</dbReference>
<dbReference type="PANTHER" id="PTHR47156:SF10">
    <property type="entry name" value="E3 UBIQUITIN-PROTEIN LIGASE TRIM-21-RELATED"/>
    <property type="match status" value="1"/>
</dbReference>
<dbReference type="PANTHER" id="PTHR47156">
    <property type="entry name" value="PROTEIN CBG20824"/>
    <property type="match status" value="1"/>
</dbReference>
<dbReference type="InterPro" id="IPR017907">
    <property type="entry name" value="Znf_RING_CS"/>
</dbReference>
<evidence type="ECO:0000256" key="4">
    <source>
        <dbReference type="PROSITE-ProRule" id="PRU00175"/>
    </source>
</evidence>
<dbReference type="PROSITE" id="PS00518">
    <property type="entry name" value="ZF_RING_1"/>
    <property type="match status" value="1"/>
</dbReference>
<keyword evidence="8" id="KW-1185">Reference proteome</keyword>
<keyword evidence="5" id="KW-0175">Coiled coil</keyword>
<evidence type="ECO:0000256" key="3">
    <source>
        <dbReference type="ARBA" id="ARBA00022833"/>
    </source>
</evidence>
<feature type="non-terminal residue" evidence="7">
    <location>
        <position position="378"/>
    </location>
</feature>
<keyword evidence="3" id="KW-0862">Zinc</keyword>
<evidence type="ECO:0000313" key="7">
    <source>
        <dbReference type="EMBL" id="CAL4124369.1"/>
    </source>
</evidence>
<feature type="domain" description="RING-type" evidence="6">
    <location>
        <begin position="4"/>
        <end position="47"/>
    </location>
</feature>
<dbReference type="EMBL" id="CAXKWB010022472">
    <property type="protein sequence ID" value="CAL4124369.1"/>
    <property type="molecule type" value="Genomic_DNA"/>
</dbReference>
<evidence type="ECO:0000256" key="5">
    <source>
        <dbReference type="SAM" id="Coils"/>
    </source>
</evidence>